<dbReference type="GO" id="GO:0004768">
    <property type="term" value="F:stearoyl-CoA 9-desaturase activity"/>
    <property type="evidence" value="ECO:0007669"/>
    <property type="project" value="UniProtKB-UniRule"/>
</dbReference>
<evidence type="ECO:0000256" key="9">
    <source>
        <dbReference type="ARBA" id="ARBA00023002"/>
    </source>
</evidence>
<comment type="cofactor">
    <cofactor evidence="14">
        <name>Fe(2+)</name>
        <dbReference type="ChEBI" id="CHEBI:29033"/>
    </cofactor>
    <text evidence="14">Expected to bind 2 Fe(2+) ions per subunit.</text>
</comment>
<keyword evidence="13 14" id="KW-0275">Fatty acid biosynthesis</keyword>
<dbReference type="InterPro" id="IPR009160">
    <property type="entry name" value="Acyl-CoA_deSatase_haem/ster-bd"/>
</dbReference>
<dbReference type="InterPro" id="IPR015876">
    <property type="entry name" value="Acyl-CoA_DS"/>
</dbReference>
<feature type="transmembrane region" description="Helical" evidence="15">
    <location>
        <begin position="90"/>
        <end position="110"/>
    </location>
</feature>
<dbReference type="SUPFAM" id="SSF55856">
    <property type="entry name" value="Cytochrome b5-like heme/steroid binding domain"/>
    <property type="match status" value="1"/>
</dbReference>
<dbReference type="PROSITE" id="PS00191">
    <property type="entry name" value="CYTOCHROME_B5_1"/>
    <property type="match status" value="1"/>
</dbReference>
<dbReference type="PANTHER" id="PTHR11351:SF31">
    <property type="entry name" value="DESATURASE 1, ISOFORM A-RELATED"/>
    <property type="match status" value="1"/>
</dbReference>
<evidence type="ECO:0000256" key="10">
    <source>
        <dbReference type="ARBA" id="ARBA00023004"/>
    </source>
</evidence>
<evidence type="ECO:0000256" key="12">
    <source>
        <dbReference type="ARBA" id="ARBA00023136"/>
    </source>
</evidence>
<evidence type="ECO:0000256" key="14">
    <source>
        <dbReference type="PIRNR" id="PIRNR000345"/>
    </source>
</evidence>
<dbReference type="GO" id="GO:0005789">
    <property type="term" value="C:endoplasmic reticulum membrane"/>
    <property type="evidence" value="ECO:0007669"/>
    <property type="project" value="TreeGrafter"/>
</dbReference>
<dbReference type="Gene3D" id="3.10.120.10">
    <property type="entry name" value="Cytochrome b5-like heme/steroid binding domain"/>
    <property type="match status" value="1"/>
</dbReference>
<evidence type="ECO:0000256" key="1">
    <source>
        <dbReference type="ARBA" id="ARBA00004141"/>
    </source>
</evidence>
<evidence type="ECO:0000256" key="6">
    <source>
        <dbReference type="ARBA" id="ARBA00022723"/>
    </source>
</evidence>
<evidence type="ECO:0000313" key="17">
    <source>
        <dbReference type="EMBL" id="KAJ5113125.1"/>
    </source>
</evidence>
<reference evidence="17" key="2">
    <citation type="journal article" date="2023" name="IMA Fungus">
        <title>Comparative genomic study of the Penicillium genus elucidates a diverse pangenome and 15 lateral gene transfer events.</title>
        <authorList>
            <person name="Petersen C."/>
            <person name="Sorensen T."/>
            <person name="Nielsen M.R."/>
            <person name="Sondergaard T.E."/>
            <person name="Sorensen J.L."/>
            <person name="Fitzpatrick D.A."/>
            <person name="Frisvad J.C."/>
            <person name="Nielsen K.L."/>
        </authorList>
    </citation>
    <scope>NUCLEOTIDE SEQUENCE</scope>
    <source>
        <strain evidence="17">IBT 30069</strain>
    </source>
</reference>
<dbReference type="InterPro" id="IPR018506">
    <property type="entry name" value="Cyt_B5_heme-BS"/>
</dbReference>
<keyword evidence="5 15" id="KW-0812">Transmembrane</keyword>
<protein>
    <recommendedName>
        <fullName evidence="14">Acyl-CoA desaturase</fullName>
        <ecNumber evidence="14">1.14.19.1</ecNumber>
    </recommendedName>
</protein>
<dbReference type="EC" id="1.14.19.1" evidence="14"/>
<dbReference type="Pfam" id="PF00173">
    <property type="entry name" value="Cyt-b5"/>
    <property type="match status" value="1"/>
</dbReference>
<keyword evidence="7 14" id="KW-0276">Fatty acid metabolism</keyword>
<accession>A0A9W9G6T0</accession>
<dbReference type="InterPro" id="IPR036400">
    <property type="entry name" value="Cyt_B5-like_heme/steroid_sf"/>
</dbReference>
<feature type="transmembrane region" description="Helical" evidence="15">
    <location>
        <begin position="56"/>
        <end position="78"/>
    </location>
</feature>
<sequence length="411" mass="47047">MASKVLGAPPKSGKYSWIADFRYYAKHFHVLNAIILLGAIPTYFTSILYVPLRWETFLLTGVFYLAGGMGITAGYHRLWSHRSYKASKPLRYFLAIMGAGQWQWSILWWARHHRSHHRYTDTDKDPYNPTRGFFFSHVGWLVGYNPKSWGKVDLSDLLADEVVVWQHKWGMLVGTLTAIVLPVLIAHFGWNDAQGALVHTVLGRLMWIWHLGFFVNSIAHLPAFGSQPYSNKHSARNVLLFAWVLAGEASHNFHHTFPADYRNGLHWYEGDLSRWFIRTCERLGLAWDLHITSPAEIERAKQRQLNIAEGIAHGPEIDDLPKMEWQDYVDQTSAGRCLVAVHGIVHDVTDFMADHPGGPELVQGYIGKDATKAFYDEDTHVHSPYAETLMGNMRVAVTRRQEGLEERKKEE</sequence>
<organism evidence="17 18">
    <name type="scientific">Penicillium angulare</name>
    <dbReference type="NCBI Taxonomy" id="116970"/>
    <lineage>
        <taxon>Eukaryota</taxon>
        <taxon>Fungi</taxon>
        <taxon>Dikarya</taxon>
        <taxon>Ascomycota</taxon>
        <taxon>Pezizomycotina</taxon>
        <taxon>Eurotiomycetes</taxon>
        <taxon>Eurotiomycetidae</taxon>
        <taxon>Eurotiales</taxon>
        <taxon>Aspergillaceae</taxon>
        <taxon>Penicillium</taxon>
    </lineage>
</organism>
<dbReference type="PANTHER" id="PTHR11351">
    <property type="entry name" value="ACYL-COA DESATURASE"/>
    <property type="match status" value="1"/>
</dbReference>
<dbReference type="CDD" id="cd03505">
    <property type="entry name" value="Delta9-FADS-like"/>
    <property type="match status" value="1"/>
</dbReference>
<proteinExistence type="inferred from homology"/>
<comment type="caution">
    <text evidence="17">The sequence shown here is derived from an EMBL/GenBank/DDBJ whole genome shotgun (WGS) entry which is preliminary data.</text>
</comment>
<gene>
    <name evidence="17" type="ORF">N7456_001659</name>
</gene>
<dbReference type="GO" id="GO:0005506">
    <property type="term" value="F:iron ion binding"/>
    <property type="evidence" value="ECO:0007669"/>
    <property type="project" value="TreeGrafter"/>
</dbReference>
<feature type="transmembrane region" description="Helical" evidence="15">
    <location>
        <begin position="169"/>
        <end position="190"/>
    </location>
</feature>
<feature type="transmembrane region" description="Helical" evidence="15">
    <location>
        <begin position="30"/>
        <end position="50"/>
    </location>
</feature>
<evidence type="ECO:0000256" key="3">
    <source>
        <dbReference type="ARBA" id="ARBA00022516"/>
    </source>
</evidence>
<dbReference type="GO" id="GO:0020037">
    <property type="term" value="F:heme binding"/>
    <property type="evidence" value="ECO:0007669"/>
    <property type="project" value="InterPro"/>
</dbReference>
<evidence type="ECO:0000256" key="4">
    <source>
        <dbReference type="ARBA" id="ARBA00022617"/>
    </source>
</evidence>
<dbReference type="Proteomes" id="UP001149165">
    <property type="component" value="Unassembled WGS sequence"/>
</dbReference>
<comment type="catalytic activity">
    <reaction evidence="14">
        <text>octadecanoyl-CoA + 2 Fe(II)-[cytochrome b5] + O2 + 2 H(+) = (9Z)-octadecenoyl-CoA + 2 Fe(III)-[cytochrome b5] + 2 H2O</text>
        <dbReference type="Rhea" id="RHEA:19721"/>
        <dbReference type="Rhea" id="RHEA-COMP:10438"/>
        <dbReference type="Rhea" id="RHEA-COMP:10439"/>
        <dbReference type="ChEBI" id="CHEBI:15377"/>
        <dbReference type="ChEBI" id="CHEBI:15378"/>
        <dbReference type="ChEBI" id="CHEBI:15379"/>
        <dbReference type="ChEBI" id="CHEBI:29033"/>
        <dbReference type="ChEBI" id="CHEBI:29034"/>
        <dbReference type="ChEBI" id="CHEBI:57387"/>
        <dbReference type="ChEBI" id="CHEBI:57394"/>
        <dbReference type="EC" id="1.14.19.1"/>
    </reaction>
</comment>
<feature type="transmembrane region" description="Helical" evidence="15">
    <location>
        <begin position="202"/>
        <end position="224"/>
    </location>
</feature>
<dbReference type="EMBL" id="JAPQKH010000002">
    <property type="protein sequence ID" value="KAJ5113125.1"/>
    <property type="molecule type" value="Genomic_DNA"/>
</dbReference>
<reference evidence="17" key="1">
    <citation type="submission" date="2022-11" db="EMBL/GenBank/DDBJ databases">
        <authorList>
            <person name="Petersen C."/>
        </authorList>
    </citation>
    <scope>NUCLEOTIDE SEQUENCE</scope>
    <source>
        <strain evidence="17">IBT 30069</strain>
    </source>
</reference>
<keyword evidence="18" id="KW-1185">Reference proteome</keyword>
<dbReference type="PIRSF" id="PIRSF000345">
    <property type="entry name" value="OLE1"/>
    <property type="match status" value="1"/>
</dbReference>
<keyword evidence="8 15" id="KW-1133">Transmembrane helix</keyword>
<comment type="subcellular location">
    <subcellularLocation>
        <location evidence="1">Membrane</location>
        <topology evidence="1">Multi-pass membrane protein</topology>
    </subcellularLocation>
</comment>
<keyword evidence="14" id="KW-0813">Transport</keyword>
<evidence type="ECO:0000256" key="7">
    <source>
        <dbReference type="ARBA" id="ARBA00022832"/>
    </source>
</evidence>
<keyword evidence="12 15" id="KW-0472">Membrane</keyword>
<evidence type="ECO:0000259" key="16">
    <source>
        <dbReference type="PROSITE" id="PS50255"/>
    </source>
</evidence>
<dbReference type="PRINTS" id="PR00075">
    <property type="entry name" value="FACDDSATRASE"/>
</dbReference>
<evidence type="ECO:0000256" key="11">
    <source>
        <dbReference type="ARBA" id="ARBA00023098"/>
    </source>
</evidence>
<keyword evidence="11 14" id="KW-0443">Lipid metabolism</keyword>
<dbReference type="GO" id="GO:0006636">
    <property type="term" value="P:unsaturated fatty acid biosynthetic process"/>
    <property type="evidence" value="ECO:0007669"/>
    <property type="project" value="UniProtKB-UniRule"/>
</dbReference>
<feature type="domain" description="Cytochrome b5 heme-binding" evidence="16">
    <location>
        <begin position="302"/>
        <end position="399"/>
    </location>
</feature>
<dbReference type="AlphaFoldDB" id="A0A9W9G6T0"/>
<keyword evidence="10 14" id="KW-0408">Iron</keyword>
<keyword evidence="14" id="KW-0249">Electron transport</keyword>
<keyword evidence="6 14" id="KW-0479">Metal-binding</keyword>
<dbReference type="SMART" id="SM01117">
    <property type="entry name" value="Cyt-b5"/>
    <property type="match status" value="1"/>
</dbReference>
<keyword evidence="3 14" id="KW-0444">Lipid biosynthesis</keyword>
<dbReference type="InterPro" id="IPR001199">
    <property type="entry name" value="Cyt_B5-like_heme/steroid-bd"/>
</dbReference>
<dbReference type="PROSITE" id="PS50255">
    <property type="entry name" value="CYTOCHROME_B5_2"/>
    <property type="match status" value="1"/>
</dbReference>
<dbReference type="OrthoDB" id="10260134at2759"/>
<dbReference type="Pfam" id="PF00487">
    <property type="entry name" value="FA_desaturase"/>
    <property type="match status" value="1"/>
</dbReference>
<dbReference type="InterPro" id="IPR005804">
    <property type="entry name" value="FA_desaturase_dom"/>
</dbReference>
<evidence type="ECO:0000256" key="2">
    <source>
        <dbReference type="ARBA" id="ARBA00009295"/>
    </source>
</evidence>
<keyword evidence="4 14" id="KW-0349">Heme</keyword>
<evidence type="ECO:0000313" key="18">
    <source>
        <dbReference type="Proteomes" id="UP001149165"/>
    </source>
</evidence>
<evidence type="ECO:0000256" key="15">
    <source>
        <dbReference type="SAM" id="Phobius"/>
    </source>
</evidence>
<keyword evidence="9 14" id="KW-0560">Oxidoreductase</keyword>
<comment type="similarity">
    <text evidence="2 14">Belongs to the fatty acid desaturase type 1 family.</text>
</comment>
<evidence type="ECO:0000256" key="5">
    <source>
        <dbReference type="ARBA" id="ARBA00022692"/>
    </source>
</evidence>
<evidence type="ECO:0000256" key="13">
    <source>
        <dbReference type="ARBA" id="ARBA00023160"/>
    </source>
</evidence>
<comment type="function">
    <text evidence="14">Stearoyl-CoA desaturase that utilizes O(2) and electrons from reduced cytochrome b5 to introduce the first double bond into saturated fatty acyl-CoA substrates.</text>
</comment>
<name>A0A9W9G6T0_9EURO</name>
<evidence type="ECO:0000256" key="8">
    <source>
        <dbReference type="ARBA" id="ARBA00022989"/>
    </source>
</evidence>